<accession>A0A3Q3WCF3</accession>
<evidence type="ECO:0000259" key="4">
    <source>
        <dbReference type="PROSITE" id="PS51034"/>
    </source>
</evidence>
<name>A0A3Q3WCF3_MOLML</name>
<reference evidence="5" key="2">
    <citation type="submission" date="2025-09" db="UniProtKB">
        <authorList>
            <consortium name="Ensembl"/>
        </authorList>
    </citation>
    <scope>IDENTIFICATION</scope>
</reference>
<keyword evidence="2" id="KW-1015">Disulfide bond</keyword>
<sequence length="691" mass="76495">MLHPLLYLCAIIGMAGAQTYIGSFGNNTVVNISSCPITYYGQQFEKLYVSRNKPTARADTKVSKPVRSTQQRKKPNLCRFDSVYELVSGLCVCNLTVTSRHLSGMTLMYNESRVVDCVNVTCDDAAVFNTSAPCGPMEHCENNTCMVDLVCTVTGPTVVEFDGTNNYIPDRCAYTLLNFSDVVVSGKFRERRRQDMSFLNSVALSVNNTYFYLEQGGIVRLNSSLQTLNSSAQDFDGVELSKDHTGVTAKSSDSNFDITVFFDGYTAQIHFKGPDLCVSPSSCDVQYNDTTDSTINCTLMTERCNVLAEAPFTACHNHTDPNPYITACNDTMCKYPSVDGLYCQFLHAYVKACNLHAYSTLGNWWTNYGCSPPKALCQDKFCSDHEFCAVASSTDEACFCRAIFASSYTSNDTLGEVTECMGSTARVTLVGCLLEEKGINYTNLHMNDANCTGRKDEQDHRVTFIFDSSDTCGAVITTNGSHLSYANSIVSSFNGSVVREYVANISFSCHFFHPDNETMSFIIKDNSVVTEVTSVFGNYTLSMKVYTDSIHTRLVESEVELNQKIWVMLETEGLEGGFVTLVIDHCWATNESSSNANLTHDLIVDSCASSADGTAEVIVNGEKTWSSFAFNMFQFSGYSGDIFLHCQLHLCDSANNRTCTPTCPVSKRRRRSSRMQYVNEAPAFITMIWSN</sequence>
<feature type="chain" id="PRO_5018637301" description="ZP domain-containing protein" evidence="3">
    <location>
        <begin position="18"/>
        <end position="691"/>
    </location>
</feature>
<dbReference type="InterPro" id="IPR042235">
    <property type="entry name" value="ZP-C_dom"/>
</dbReference>
<evidence type="ECO:0000256" key="3">
    <source>
        <dbReference type="SAM" id="SignalP"/>
    </source>
</evidence>
<dbReference type="SMART" id="SM00241">
    <property type="entry name" value="ZP"/>
    <property type="match status" value="1"/>
</dbReference>
<dbReference type="Proteomes" id="UP000261620">
    <property type="component" value="Unplaced"/>
</dbReference>
<organism evidence="5 6">
    <name type="scientific">Mola mola</name>
    <name type="common">Ocean sunfish</name>
    <name type="synonym">Tetraodon mola</name>
    <dbReference type="NCBI Taxonomy" id="94237"/>
    <lineage>
        <taxon>Eukaryota</taxon>
        <taxon>Metazoa</taxon>
        <taxon>Chordata</taxon>
        <taxon>Craniata</taxon>
        <taxon>Vertebrata</taxon>
        <taxon>Euteleostomi</taxon>
        <taxon>Actinopterygii</taxon>
        <taxon>Neopterygii</taxon>
        <taxon>Teleostei</taxon>
        <taxon>Neoteleostei</taxon>
        <taxon>Acanthomorphata</taxon>
        <taxon>Eupercaria</taxon>
        <taxon>Tetraodontiformes</taxon>
        <taxon>Molidae</taxon>
        <taxon>Mola</taxon>
    </lineage>
</organism>
<dbReference type="PANTHER" id="PTHR14002:SF50">
    <property type="entry name" value="ALPHA-TECTORIN-LIKE-RELATED"/>
    <property type="match status" value="1"/>
</dbReference>
<evidence type="ECO:0000313" key="6">
    <source>
        <dbReference type="Proteomes" id="UP000261620"/>
    </source>
</evidence>
<evidence type="ECO:0000256" key="1">
    <source>
        <dbReference type="ARBA" id="ARBA00022729"/>
    </source>
</evidence>
<dbReference type="Gene3D" id="2.60.40.4100">
    <property type="entry name" value="Zona pellucida, ZP-C domain"/>
    <property type="match status" value="1"/>
</dbReference>
<dbReference type="STRING" id="94237.ENSMMOP00000014636"/>
<evidence type="ECO:0000313" key="5">
    <source>
        <dbReference type="Ensembl" id="ENSMMOP00000014636.1"/>
    </source>
</evidence>
<dbReference type="InterPro" id="IPR001507">
    <property type="entry name" value="ZP_dom"/>
</dbReference>
<protein>
    <recommendedName>
        <fullName evidence="4">ZP domain-containing protein</fullName>
    </recommendedName>
</protein>
<dbReference type="Gene3D" id="2.60.40.3210">
    <property type="entry name" value="Zona pellucida, ZP-N domain"/>
    <property type="match status" value="1"/>
</dbReference>
<dbReference type="PROSITE" id="PS51034">
    <property type="entry name" value="ZP_2"/>
    <property type="match status" value="1"/>
</dbReference>
<dbReference type="Pfam" id="PF00100">
    <property type="entry name" value="Zona_pellucida"/>
    <property type="match status" value="1"/>
</dbReference>
<keyword evidence="1 3" id="KW-0732">Signal</keyword>
<reference evidence="5" key="1">
    <citation type="submission" date="2025-08" db="UniProtKB">
        <authorList>
            <consortium name="Ensembl"/>
        </authorList>
    </citation>
    <scope>IDENTIFICATION</scope>
</reference>
<dbReference type="Ensembl" id="ENSMMOT00000014871.1">
    <property type="protein sequence ID" value="ENSMMOP00000014636.1"/>
    <property type="gene ID" value="ENSMMOG00000011191.1"/>
</dbReference>
<dbReference type="SMART" id="SM00832">
    <property type="entry name" value="C8"/>
    <property type="match status" value="1"/>
</dbReference>
<dbReference type="Pfam" id="PF08742">
    <property type="entry name" value="C8"/>
    <property type="match status" value="1"/>
</dbReference>
<dbReference type="AlphaFoldDB" id="A0A3Q3WCF3"/>
<dbReference type="InterPro" id="IPR055355">
    <property type="entry name" value="ZP-C"/>
</dbReference>
<evidence type="ECO:0000256" key="2">
    <source>
        <dbReference type="ARBA" id="ARBA00023157"/>
    </source>
</evidence>
<keyword evidence="6" id="KW-1185">Reference proteome</keyword>
<feature type="domain" description="ZP" evidence="4">
    <location>
        <begin position="419"/>
        <end position="666"/>
    </location>
</feature>
<dbReference type="InterPro" id="IPR014853">
    <property type="entry name" value="VWF/SSPO/ZAN-like_Cys-rich_dom"/>
</dbReference>
<feature type="signal peptide" evidence="3">
    <location>
        <begin position="1"/>
        <end position="17"/>
    </location>
</feature>
<dbReference type="PANTHER" id="PTHR14002">
    <property type="entry name" value="ENDOGLIN/TGF-BETA RECEPTOR TYPE III"/>
    <property type="match status" value="1"/>
</dbReference>
<proteinExistence type="predicted"/>
<dbReference type="OMA" id="DEKSHMV"/>